<protein>
    <recommendedName>
        <fullName evidence="3">CopG family transcriptional regulator</fullName>
    </recommendedName>
</protein>
<reference evidence="1 2" key="1">
    <citation type="submission" date="2015-04" db="EMBL/GenBank/DDBJ databases">
        <title>Draft genome sequence of bacteremic isolate Catabacter hongkongensis type strain HKU16T.</title>
        <authorList>
            <person name="Lau S.K."/>
            <person name="Teng J.L."/>
            <person name="Huang Y."/>
            <person name="Curreem S.O."/>
            <person name="Tsui S.K."/>
            <person name="Woo P.C."/>
        </authorList>
    </citation>
    <scope>NUCLEOTIDE SEQUENCE [LARGE SCALE GENOMIC DNA]</scope>
    <source>
        <strain evidence="1 2">HKU16</strain>
    </source>
</reference>
<gene>
    <name evidence="1" type="ORF">CHK_0517</name>
</gene>
<dbReference type="RefSeq" id="WP_165903529.1">
    <property type="nucleotide sequence ID" value="NZ_CAUERS010000123.1"/>
</dbReference>
<proteinExistence type="predicted"/>
<keyword evidence="2" id="KW-1185">Reference proteome</keyword>
<dbReference type="Proteomes" id="UP000034076">
    <property type="component" value="Unassembled WGS sequence"/>
</dbReference>
<dbReference type="AlphaFoldDB" id="A0A0M2NP79"/>
<evidence type="ECO:0000313" key="1">
    <source>
        <dbReference type="EMBL" id="KKI52000.1"/>
    </source>
</evidence>
<dbReference type="STRING" id="270498.CHK_0517"/>
<accession>A0A0M2NP79</accession>
<organism evidence="1 2">
    <name type="scientific">Christensenella hongkongensis</name>
    <dbReference type="NCBI Taxonomy" id="270498"/>
    <lineage>
        <taxon>Bacteria</taxon>
        <taxon>Bacillati</taxon>
        <taxon>Bacillota</taxon>
        <taxon>Clostridia</taxon>
        <taxon>Christensenellales</taxon>
        <taxon>Christensenellaceae</taxon>
        <taxon>Christensenella</taxon>
    </lineage>
</organism>
<evidence type="ECO:0008006" key="3">
    <source>
        <dbReference type="Google" id="ProtNLM"/>
    </source>
</evidence>
<sequence length="56" mass="6640">MPNKKRGRPFSENPRNFRVDIRLTKDELKILDDYCKRKGVKRPQGLRDGIKALNEK</sequence>
<dbReference type="EMBL" id="LAYJ01000047">
    <property type="protein sequence ID" value="KKI52000.1"/>
    <property type="molecule type" value="Genomic_DNA"/>
</dbReference>
<evidence type="ECO:0000313" key="2">
    <source>
        <dbReference type="Proteomes" id="UP000034076"/>
    </source>
</evidence>
<comment type="caution">
    <text evidence="1">The sequence shown here is derived from an EMBL/GenBank/DDBJ whole genome shotgun (WGS) entry which is preliminary data.</text>
</comment>
<name>A0A0M2NP79_9FIRM</name>